<name>A0A1M4SAN5_9BACT</name>
<evidence type="ECO:0000256" key="4">
    <source>
        <dbReference type="ARBA" id="ARBA00022989"/>
    </source>
</evidence>
<feature type="transmembrane region" description="Helical" evidence="6">
    <location>
        <begin position="36"/>
        <end position="57"/>
    </location>
</feature>
<keyword evidence="3 6" id="KW-0812">Transmembrane</keyword>
<evidence type="ECO:0000256" key="5">
    <source>
        <dbReference type="ARBA" id="ARBA00023136"/>
    </source>
</evidence>
<evidence type="ECO:0000256" key="3">
    <source>
        <dbReference type="ARBA" id="ARBA00022692"/>
    </source>
</evidence>
<keyword evidence="5 6" id="KW-0472">Membrane</keyword>
<dbReference type="InterPro" id="IPR051258">
    <property type="entry name" value="Diverse_Substrate_Transporter"/>
</dbReference>
<keyword evidence="4 6" id="KW-1133">Transmembrane helix</keyword>
<feature type="domain" description="EamA" evidence="7">
    <location>
        <begin position="7"/>
        <end position="148"/>
    </location>
</feature>
<feature type="transmembrane region" description="Helical" evidence="6">
    <location>
        <begin position="131"/>
        <end position="148"/>
    </location>
</feature>
<keyword evidence="2" id="KW-1003">Cell membrane</keyword>
<dbReference type="PANTHER" id="PTHR42920:SF5">
    <property type="entry name" value="EAMA DOMAIN-CONTAINING PROTEIN"/>
    <property type="match status" value="1"/>
</dbReference>
<feature type="transmembrane region" description="Helical" evidence="6">
    <location>
        <begin position="160"/>
        <end position="179"/>
    </location>
</feature>
<sequence>MKATALKADILLLITATLWGFAFVAQRVGMDHIGPFAYNGIRFALGSLSLVPLITYLDRKNGLRSAHPGHDPSWRDAWKAGILAGLALFAGASLQQAGLVFTTAGKAGFITGLYVVIVPLLGLFWKQRPPLGTWAGAVLAAVGLYFLSVTEEMTMEFGDVLVLAGAFFWAGHVLLLGWMSPRLDPVKLACCQFAVCSVLSLATSAVFEETTLQGVLDATVPILYGGLVSVGIAYTLQVVAQKDAHPAHAAILLSMESAFAALGGWLILSETLGLRGLLGCALMLTGMILSQLAEYLPEGEARKAAERRKVSHG</sequence>
<feature type="transmembrane region" description="Helical" evidence="6">
    <location>
        <begin position="107"/>
        <end position="124"/>
    </location>
</feature>
<evidence type="ECO:0000256" key="6">
    <source>
        <dbReference type="SAM" id="Phobius"/>
    </source>
</evidence>
<feature type="transmembrane region" description="Helical" evidence="6">
    <location>
        <begin position="78"/>
        <end position="101"/>
    </location>
</feature>
<dbReference type="Pfam" id="PF00892">
    <property type="entry name" value="EamA"/>
    <property type="match status" value="2"/>
</dbReference>
<feature type="transmembrane region" description="Helical" evidence="6">
    <location>
        <begin position="219"/>
        <end position="240"/>
    </location>
</feature>
<evidence type="ECO:0000256" key="1">
    <source>
        <dbReference type="ARBA" id="ARBA00004651"/>
    </source>
</evidence>
<dbReference type="InterPro" id="IPR037185">
    <property type="entry name" value="EmrE-like"/>
</dbReference>
<accession>A0A1M4SAN5</accession>
<evidence type="ECO:0000256" key="2">
    <source>
        <dbReference type="ARBA" id="ARBA00022475"/>
    </source>
</evidence>
<dbReference type="Proteomes" id="UP000184076">
    <property type="component" value="Unassembled WGS sequence"/>
</dbReference>
<dbReference type="OrthoDB" id="9804865at2"/>
<reference evidence="9" key="1">
    <citation type="submission" date="2016-11" db="EMBL/GenBank/DDBJ databases">
        <authorList>
            <person name="Varghese N."/>
            <person name="Submissions S."/>
        </authorList>
    </citation>
    <scope>NUCLEOTIDE SEQUENCE [LARGE SCALE GENOMIC DNA]</scope>
    <source>
        <strain evidence="9">DSM 9756</strain>
    </source>
</reference>
<feature type="domain" description="EamA" evidence="7">
    <location>
        <begin position="157"/>
        <end position="289"/>
    </location>
</feature>
<keyword evidence="9" id="KW-1185">Reference proteome</keyword>
<dbReference type="SUPFAM" id="SSF103481">
    <property type="entry name" value="Multidrug resistance efflux transporter EmrE"/>
    <property type="match status" value="2"/>
</dbReference>
<proteinExistence type="predicted"/>
<dbReference type="InterPro" id="IPR000620">
    <property type="entry name" value="EamA_dom"/>
</dbReference>
<dbReference type="PANTHER" id="PTHR42920">
    <property type="entry name" value="OS03G0707200 PROTEIN-RELATED"/>
    <property type="match status" value="1"/>
</dbReference>
<dbReference type="RefSeq" id="WP_073035807.1">
    <property type="nucleotide sequence ID" value="NZ_FQVB01000003.1"/>
</dbReference>
<organism evidence="8 9">
    <name type="scientific">Desulfacinum infernum DSM 9756</name>
    <dbReference type="NCBI Taxonomy" id="1121391"/>
    <lineage>
        <taxon>Bacteria</taxon>
        <taxon>Pseudomonadati</taxon>
        <taxon>Thermodesulfobacteriota</taxon>
        <taxon>Syntrophobacteria</taxon>
        <taxon>Syntrophobacterales</taxon>
        <taxon>Syntrophobacteraceae</taxon>
        <taxon>Desulfacinum</taxon>
    </lineage>
</organism>
<evidence type="ECO:0000313" key="9">
    <source>
        <dbReference type="Proteomes" id="UP000184076"/>
    </source>
</evidence>
<evidence type="ECO:0000313" key="8">
    <source>
        <dbReference type="EMBL" id="SHE29260.1"/>
    </source>
</evidence>
<feature type="transmembrane region" description="Helical" evidence="6">
    <location>
        <begin position="247"/>
        <end position="268"/>
    </location>
</feature>
<dbReference type="GO" id="GO:0005886">
    <property type="term" value="C:plasma membrane"/>
    <property type="evidence" value="ECO:0007669"/>
    <property type="project" value="UniProtKB-SubCell"/>
</dbReference>
<feature type="transmembrane region" description="Helical" evidence="6">
    <location>
        <begin position="274"/>
        <end position="293"/>
    </location>
</feature>
<dbReference type="EMBL" id="FQVB01000003">
    <property type="protein sequence ID" value="SHE29260.1"/>
    <property type="molecule type" value="Genomic_DNA"/>
</dbReference>
<gene>
    <name evidence="8" type="ORF">SAMN02745206_00041</name>
</gene>
<evidence type="ECO:0000259" key="7">
    <source>
        <dbReference type="Pfam" id="PF00892"/>
    </source>
</evidence>
<protein>
    <submittedName>
        <fullName evidence="8">Permease of the drug/metabolite transporter (DMT) superfamily</fullName>
    </submittedName>
</protein>
<dbReference type="Gene3D" id="1.10.3730.20">
    <property type="match status" value="1"/>
</dbReference>
<dbReference type="AlphaFoldDB" id="A0A1M4SAN5"/>
<comment type="subcellular location">
    <subcellularLocation>
        <location evidence="1">Cell membrane</location>
        <topology evidence="1">Multi-pass membrane protein</topology>
    </subcellularLocation>
</comment>